<name>A0A6J4PGE9_9ACTN</name>
<protein>
    <recommendedName>
        <fullName evidence="3">Lipoprotein</fullName>
    </recommendedName>
</protein>
<proteinExistence type="predicted"/>
<keyword evidence="1" id="KW-0732">Signal</keyword>
<dbReference type="AlphaFoldDB" id="A0A6J4PGE9"/>
<gene>
    <name evidence="2" type="ORF">AVDCRST_MAG35-1594</name>
</gene>
<feature type="non-terminal residue" evidence="2">
    <location>
        <position position="1"/>
    </location>
</feature>
<organism evidence="2">
    <name type="scientific">uncultured Quadrisphaera sp</name>
    <dbReference type="NCBI Taxonomy" id="904978"/>
    <lineage>
        <taxon>Bacteria</taxon>
        <taxon>Bacillati</taxon>
        <taxon>Actinomycetota</taxon>
        <taxon>Actinomycetes</taxon>
        <taxon>Kineosporiales</taxon>
        <taxon>Kineosporiaceae</taxon>
        <taxon>Quadrisphaera</taxon>
        <taxon>environmental samples</taxon>
    </lineage>
</organism>
<reference evidence="2" key="1">
    <citation type="submission" date="2020-02" db="EMBL/GenBank/DDBJ databases">
        <authorList>
            <person name="Meier V. D."/>
        </authorList>
    </citation>
    <scope>NUCLEOTIDE SEQUENCE</scope>
    <source>
        <strain evidence="2">AVDCRST_MAG35</strain>
    </source>
</reference>
<evidence type="ECO:0000256" key="1">
    <source>
        <dbReference type="SAM" id="SignalP"/>
    </source>
</evidence>
<sequence>RRWTAALALAALAGCAAPPAPAPAAEPPALSGAFGQSRSQLEPRLAKATLTLAEGAAPVEVTALQLLVPGFTPAAPTAKDSRFTPGRTIALPAPYGEPDCAADPAGAPVEAVLTVRGAPEPVRLALDDPSDRAGGLHERECAAARVAELAPLAWQEGWATAGAGPDLVSVGRLDVGPVTGDAPVTVEALGTTTLFGYEAALPVTVAPGERATLEVRLVPARCDPHAVAEDKQGFAPPVDLRVGDEALSARAWVPLEQRRVALDALTARCAAR</sequence>
<feature type="chain" id="PRO_5026980618" description="Lipoprotein" evidence="1">
    <location>
        <begin position="25"/>
        <end position="272"/>
    </location>
</feature>
<evidence type="ECO:0000313" key="2">
    <source>
        <dbReference type="EMBL" id="CAA9413885.1"/>
    </source>
</evidence>
<evidence type="ECO:0008006" key="3">
    <source>
        <dbReference type="Google" id="ProtNLM"/>
    </source>
</evidence>
<accession>A0A6J4PGE9</accession>
<dbReference type="EMBL" id="CADCUY010000324">
    <property type="protein sequence ID" value="CAA9413885.1"/>
    <property type="molecule type" value="Genomic_DNA"/>
</dbReference>
<feature type="signal peptide" evidence="1">
    <location>
        <begin position="1"/>
        <end position="24"/>
    </location>
</feature>